<keyword evidence="7" id="KW-0653">Protein transport</keyword>
<comment type="similarity">
    <text evidence="2 7">Belongs to the ExbD/TolR family.</text>
</comment>
<keyword evidence="4 7" id="KW-0812">Transmembrane</keyword>
<keyword evidence="5" id="KW-1133">Transmembrane helix</keyword>
<evidence type="ECO:0000256" key="1">
    <source>
        <dbReference type="ARBA" id="ARBA00004162"/>
    </source>
</evidence>
<protein>
    <submittedName>
        <fullName evidence="8">Biopolymer transporter ExbD</fullName>
    </submittedName>
</protein>
<dbReference type="EMBL" id="DSOK01000389">
    <property type="protein sequence ID" value="HEN16617.1"/>
    <property type="molecule type" value="Genomic_DNA"/>
</dbReference>
<proteinExistence type="inferred from homology"/>
<keyword evidence="6" id="KW-0472">Membrane</keyword>
<keyword evidence="3" id="KW-1003">Cell membrane</keyword>
<evidence type="ECO:0000256" key="3">
    <source>
        <dbReference type="ARBA" id="ARBA00022475"/>
    </source>
</evidence>
<dbReference type="InterPro" id="IPR003400">
    <property type="entry name" value="ExbD"/>
</dbReference>
<evidence type="ECO:0000256" key="2">
    <source>
        <dbReference type="ARBA" id="ARBA00005811"/>
    </source>
</evidence>
<evidence type="ECO:0000256" key="5">
    <source>
        <dbReference type="ARBA" id="ARBA00022989"/>
    </source>
</evidence>
<evidence type="ECO:0000313" key="8">
    <source>
        <dbReference type="EMBL" id="HEN16617.1"/>
    </source>
</evidence>
<organism evidence="8">
    <name type="scientific">Schlesneria paludicola</name>
    <dbReference type="NCBI Taxonomy" id="360056"/>
    <lineage>
        <taxon>Bacteria</taxon>
        <taxon>Pseudomonadati</taxon>
        <taxon>Planctomycetota</taxon>
        <taxon>Planctomycetia</taxon>
        <taxon>Planctomycetales</taxon>
        <taxon>Planctomycetaceae</taxon>
        <taxon>Schlesneria</taxon>
    </lineage>
</organism>
<evidence type="ECO:0000256" key="6">
    <source>
        <dbReference type="ARBA" id="ARBA00023136"/>
    </source>
</evidence>
<accession>A0A7C2PIL9</accession>
<dbReference type="PANTHER" id="PTHR30558:SF3">
    <property type="entry name" value="BIOPOLYMER TRANSPORT PROTEIN EXBD-RELATED"/>
    <property type="match status" value="1"/>
</dbReference>
<evidence type="ECO:0000256" key="4">
    <source>
        <dbReference type="ARBA" id="ARBA00022692"/>
    </source>
</evidence>
<dbReference type="GO" id="GO:0022857">
    <property type="term" value="F:transmembrane transporter activity"/>
    <property type="evidence" value="ECO:0007669"/>
    <property type="project" value="InterPro"/>
</dbReference>
<keyword evidence="7" id="KW-0813">Transport</keyword>
<comment type="subcellular location">
    <subcellularLocation>
        <location evidence="1">Cell membrane</location>
        <topology evidence="1">Single-pass membrane protein</topology>
    </subcellularLocation>
    <subcellularLocation>
        <location evidence="7">Cell membrane</location>
        <topology evidence="7">Single-pass type II membrane protein</topology>
    </subcellularLocation>
</comment>
<reference evidence="8" key="1">
    <citation type="journal article" date="2020" name="mSystems">
        <title>Genome- and Community-Level Interaction Insights into Carbon Utilization and Element Cycling Functions of Hydrothermarchaeota in Hydrothermal Sediment.</title>
        <authorList>
            <person name="Zhou Z."/>
            <person name="Liu Y."/>
            <person name="Xu W."/>
            <person name="Pan J."/>
            <person name="Luo Z.H."/>
            <person name="Li M."/>
        </authorList>
    </citation>
    <scope>NUCLEOTIDE SEQUENCE [LARGE SCALE GENOMIC DNA]</scope>
    <source>
        <strain evidence="8">SpSt-339</strain>
    </source>
</reference>
<dbReference type="PANTHER" id="PTHR30558">
    <property type="entry name" value="EXBD MEMBRANE COMPONENT OF PMF-DRIVEN MACROMOLECULE IMPORT SYSTEM"/>
    <property type="match status" value="1"/>
</dbReference>
<comment type="caution">
    <text evidence="8">The sequence shown here is derived from an EMBL/GenBank/DDBJ whole genome shotgun (WGS) entry which is preliminary data.</text>
</comment>
<gene>
    <name evidence="8" type="ORF">ENQ76_14240</name>
</gene>
<name>A0A7C2PIL9_9PLAN</name>
<dbReference type="GO" id="GO:0015031">
    <property type="term" value="P:protein transport"/>
    <property type="evidence" value="ECO:0007669"/>
    <property type="project" value="UniProtKB-KW"/>
</dbReference>
<evidence type="ECO:0000256" key="7">
    <source>
        <dbReference type="RuleBase" id="RU003879"/>
    </source>
</evidence>
<dbReference type="Pfam" id="PF02472">
    <property type="entry name" value="ExbD"/>
    <property type="match status" value="1"/>
</dbReference>
<dbReference type="GO" id="GO:0005886">
    <property type="term" value="C:plasma membrane"/>
    <property type="evidence" value="ECO:0007669"/>
    <property type="project" value="UniProtKB-SubCell"/>
</dbReference>
<dbReference type="Gene3D" id="3.30.420.270">
    <property type="match status" value="1"/>
</dbReference>
<dbReference type="AlphaFoldDB" id="A0A7C2PIL9"/>
<sequence length="158" mass="17638">MAKRKSDSSVIEPDMTPMIDIVFQLLTFFMIVSNFENTKADERVKLPQDALAKPPEVKPKDELVLNIGFIRNSAGAKVDPNPVLFYAGSDIPLDKIRPELEQEKRLFVLKAGSEKVLEDVAVIIRADADVPTGMVQDLIKTCQDIGYTKFSLKATQEE</sequence>